<evidence type="ECO:0000313" key="1">
    <source>
        <dbReference type="Ensembl" id="ENSPSMP00000000176.1"/>
    </source>
</evidence>
<dbReference type="AlphaFoldDB" id="A0A8C8YBU1"/>
<sequence>MEEWCHLPLDMCPQAHTRLALGQTDRQGVLLQEAQVAFRVPREGAQLLSEFLHLLHQSFVEGVPIGLHVAAELLHVPVQVAAQLCQRLLQPFCVALQLAVHVRGHGHQPLPQLLGVGGDLGLELLRALLHLEGQALELVVELLLDVLRVGSQAAAQLLHVLVNLDLELVGVGCEAPLELLHVLVYLGLELVGVGRQRCLQAVGVLAQHPLHALRVGRQLAPQLLCLRADLGAQLLRVRPQALLQLLHSVPDLLAHFLRVRQQPGPQLLQLLPNLLLQLLRVLGQAFVQLRGEGHQLLLQVTRVRVHVLKFVLEEGTAGKDTRRPPLRLAFAWQDLVCLYTPHFMHTCLEQVSIQGYRVQAFFPLWPSLRWITI</sequence>
<dbReference type="Proteomes" id="UP000694414">
    <property type="component" value="Unplaced"/>
</dbReference>
<evidence type="ECO:0000313" key="2">
    <source>
        <dbReference type="Proteomes" id="UP000694414"/>
    </source>
</evidence>
<accession>A0A8C8YBU1</accession>
<reference evidence="1" key="2">
    <citation type="submission" date="2025-09" db="UniProtKB">
        <authorList>
            <consortium name="Ensembl"/>
        </authorList>
    </citation>
    <scope>IDENTIFICATION</scope>
</reference>
<protein>
    <submittedName>
        <fullName evidence="1">Uncharacterized protein</fullName>
    </submittedName>
</protein>
<name>A0A8C8YBU1_PROSS</name>
<keyword evidence="2" id="KW-1185">Reference proteome</keyword>
<reference evidence="1" key="1">
    <citation type="submission" date="2025-08" db="UniProtKB">
        <authorList>
            <consortium name="Ensembl"/>
        </authorList>
    </citation>
    <scope>IDENTIFICATION</scope>
</reference>
<dbReference type="Ensembl" id="ENSPSMT00000000208.1">
    <property type="protein sequence ID" value="ENSPSMP00000000176.1"/>
    <property type="gene ID" value="ENSPSMG00000000176.1"/>
</dbReference>
<proteinExistence type="predicted"/>
<dbReference type="GeneTree" id="ENSGT00900000143310"/>
<organism evidence="1 2">
    <name type="scientific">Prolemur simus</name>
    <name type="common">Greater bamboo lemur</name>
    <name type="synonym">Hapalemur simus</name>
    <dbReference type="NCBI Taxonomy" id="1328070"/>
    <lineage>
        <taxon>Eukaryota</taxon>
        <taxon>Metazoa</taxon>
        <taxon>Chordata</taxon>
        <taxon>Craniata</taxon>
        <taxon>Vertebrata</taxon>
        <taxon>Euteleostomi</taxon>
        <taxon>Mammalia</taxon>
        <taxon>Eutheria</taxon>
        <taxon>Euarchontoglires</taxon>
        <taxon>Primates</taxon>
        <taxon>Strepsirrhini</taxon>
        <taxon>Lemuriformes</taxon>
        <taxon>Lemuridae</taxon>
        <taxon>Prolemur</taxon>
    </lineage>
</organism>